<comment type="caution">
    <text evidence="2">The sequence shown here is derived from an EMBL/GenBank/DDBJ whole genome shotgun (WGS) entry which is preliminary data.</text>
</comment>
<proteinExistence type="predicted"/>
<keyword evidence="3" id="KW-1185">Reference proteome</keyword>
<keyword evidence="1" id="KW-0732">Signal</keyword>
<organism evidence="2 3">
    <name type="scientific">Hymenobacter antarcticus</name>
    <dbReference type="NCBI Taxonomy" id="486270"/>
    <lineage>
        <taxon>Bacteria</taxon>
        <taxon>Pseudomonadati</taxon>
        <taxon>Bacteroidota</taxon>
        <taxon>Cytophagia</taxon>
        <taxon>Cytophagales</taxon>
        <taxon>Hymenobacteraceae</taxon>
        <taxon>Hymenobacter</taxon>
    </lineage>
</organism>
<dbReference type="RefSeq" id="WP_345123613.1">
    <property type="nucleotide sequence ID" value="NZ_BAABDI010000011.1"/>
</dbReference>
<gene>
    <name evidence="2" type="ORF">GCM10022407_19420</name>
</gene>
<feature type="signal peptide" evidence="1">
    <location>
        <begin position="1"/>
        <end position="21"/>
    </location>
</feature>
<feature type="chain" id="PRO_5045120691" description="Beta-lactamase-inhibitor-like, PepSY-like" evidence="1">
    <location>
        <begin position="22"/>
        <end position="169"/>
    </location>
</feature>
<sequence>MDKYLLLLALVALSFSAPAQALTLDKVPAPVQATLHTKFPAAKSVAWEKTDQGQYAASFSHRGKPVKALISPAGVLTATKSSLSPGKLPAQVRATLALEYRDYQITGASLLTSPTGVKSYQVEVSMEGTSHPVIFRADGSRVKKPRARKQRLPMPQVLFLPSSLARFCS</sequence>
<dbReference type="Gene3D" id="3.10.450.360">
    <property type="match status" value="1"/>
</dbReference>
<name>A0ABP7PZ18_9BACT</name>
<protein>
    <recommendedName>
        <fullName evidence="4">Beta-lactamase-inhibitor-like, PepSY-like</fullName>
    </recommendedName>
</protein>
<evidence type="ECO:0008006" key="4">
    <source>
        <dbReference type="Google" id="ProtNLM"/>
    </source>
</evidence>
<reference evidence="3" key="1">
    <citation type="journal article" date="2019" name="Int. J. Syst. Evol. Microbiol.">
        <title>The Global Catalogue of Microorganisms (GCM) 10K type strain sequencing project: providing services to taxonomists for standard genome sequencing and annotation.</title>
        <authorList>
            <consortium name="The Broad Institute Genomics Platform"/>
            <consortium name="The Broad Institute Genome Sequencing Center for Infectious Disease"/>
            <person name="Wu L."/>
            <person name="Ma J."/>
        </authorList>
    </citation>
    <scope>NUCLEOTIDE SEQUENCE [LARGE SCALE GENOMIC DNA]</scope>
    <source>
        <strain evidence="3">JCM 17217</strain>
    </source>
</reference>
<evidence type="ECO:0000313" key="2">
    <source>
        <dbReference type="EMBL" id="GAA3973737.1"/>
    </source>
</evidence>
<dbReference type="SUPFAM" id="SSF160574">
    <property type="entry name" value="BT0923-like"/>
    <property type="match status" value="1"/>
</dbReference>
<evidence type="ECO:0000256" key="1">
    <source>
        <dbReference type="SAM" id="SignalP"/>
    </source>
</evidence>
<evidence type="ECO:0000313" key="3">
    <source>
        <dbReference type="Proteomes" id="UP001501556"/>
    </source>
</evidence>
<dbReference type="EMBL" id="BAABDI010000011">
    <property type="protein sequence ID" value="GAA3973737.1"/>
    <property type="molecule type" value="Genomic_DNA"/>
</dbReference>
<dbReference type="Proteomes" id="UP001501556">
    <property type="component" value="Unassembled WGS sequence"/>
</dbReference>
<accession>A0ABP7PZ18</accession>